<organism evidence="3 4">
    <name type="scientific">Ruania alkalisoli</name>
    <dbReference type="NCBI Taxonomy" id="2779775"/>
    <lineage>
        <taxon>Bacteria</taxon>
        <taxon>Bacillati</taxon>
        <taxon>Actinomycetota</taxon>
        <taxon>Actinomycetes</taxon>
        <taxon>Micrococcales</taxon>
        <taxon>Ruaniaceae</taxon>
        <taxon>Ruania</taxon>
    </lineage>
</organism>
<evidence type="ECO:0000256" key="2">
    <source>
        <dbReference type="SAM" id="SignalP"/>
    </source>
</evidence>
<evidence type="ECO:0000313" key="3">
    <source>
        <dbReference type="EMBL" id="QOR71269.1"/>
    </source>
</evidence>
<dbReference type="RefSeq" id="WP_193497934.1">
    <property type="nucleotide sequence ID" value="NZ_CP063169.1"/>
</dbReference>
<dbReference type="Proteomes" id="UP000593758">
    <property type="component" value="Chromosome"/>
</dbReference>
<dbReference type="EMBL" id="CP063169">
    <property type="protein sequence ID" value="QOR71269.1"/>
    <property type="molecule type" value="Genomic_DNA"/>
</dbReference>
<evidence type="ECO:0008006" key="5">
    <source>
        <dbReference type="Google" id="ProtNLM"/>
    </source>
</evidence>
<evidence type="ECO:0000313" key="4">
    <source>
        <dbReference type="Proteomes" id="UP000593758"/>
    </source>
</evidence>
<keyword evidence="4" id="KW-1185">Reference proteome</keyword>
<feature type="signal peptide" evidence="2">
    <location>
        <begin position="1"/>
        <end position="20"/>
    </location>
</feature>
<feature type="region of interest" description="Disordered" evidence="1">
    <location>
        <begin position="430"/>
        <end position="457"/>
    </location>
</feature>
<keyword evidence="2" id="KW-0732">Signal</keyword>
<gene>
    <name evidence="3" type="ORF">IM660_02895</name>
</gene>
<dbReference type="AlphaFoldDB" id="A0A7M1SUK5"/>
<accession>A0A7M1SUK5</accession>
<reference evidence="3 4" key="1">
    <citation type="submission" date="2020-10" db="EMBL/GenBank/DDBJ databases">
        <title>Haloactinobacterium sp. RN3S43, a bacterium isolated from saline soil.</title>
        <authorList>
            <person name="Sun J.-Q."/>
        </authorList>
    </citation>
    <scope>NUCLEOTIDE SEQUENCE [LARGE SCALE GENOMIC DNA]</scope>
    <source>
        <strain evidence="3 4">RN3S43</strain>
    </source>
</reference>
<evidence type="ECO:0000256" key="1">
    <source>
        <dbReference type="SAM" id="MobiDB-lite"/>
    </source>
</evidence>
<feature type="compositionally biased region" description="Basic and acidic residues" evidence="1">
    <location>
        <begin position="444"/>
        <end position="457"/>
    </location>
</feature>
<proteinExistence type="predicted"/>
<feature type="region of interest" description="Disordered" evidence="1">
    <location>
        <begin position="340"/>
        <end position="365"/>
    </location>
</feature>
<protein>
    <recommendedName>
        <fullName evidence="5">SH3 domain-containing protein</fullName>
    </recommendedName>
</protein>
<name>A0A7M1SUK5_9MICO</name>
<dbReference type="PROSITE" id="PS51257">
    <property type="entry name" value="PROKAR_LIPOPROTEIN"/>
    <property type="match status" value="1"/>
</dbReference>
<feature type="chain" id="PRO_5038517389" description="SH3 domain-containing protein" evidence="2">
    <location>
        <begin position="21"/>
        <end position="457"/>
    </location>
</feature>
<dbReference type="KEGG" id="halt:IM660_02895"/>
<sequence>MRNPKRLGIGLTIVTIAGLAACGTAEPSAPGAPPVDDSIIACADVTTLRAPDETYRDEPVYVGNDQPVEDVQTWAQQQPGYAGIWIDREHNGWVAVAFTQDVAELRAEIETEFPGEGIAVVEALHTQDQLAELAARVQEETPEGVIAGIGTAPDRGVVTVDLTVLSEENLQAMDQFAGEPICVSGPEEQDVVEPGEQPTAGEQWRLLGEDLTGETFRTGVATTADQYADLWERAGVAGAPPEVDLETEIVVWFGALYGSSCPVRLDDVVVTGRVLHADIVIPGSPQACTEDANPHAYVVAVEREALPEGPFHVQLGADDPPAGAPEERTVVAVDLSEPGSTATDREIGLDPDLVDASTDPQPVTSGAVIEPGIPWTYRLTVDDACGIWRLGRLNDVTWITEETTLPTAWEPLVEEGALVVEVLLAEGTDDAGPTLTASAEDVSVEYRPERSTDPATC</sequence>